<gene>
    <name evidence="10" type="primary">miaA</name>
    <name evidence="14" type="ORF">GC106_53290</name>
</gene>
<keyword evidence="4 10" id="KW-0808">Transferase</keyword>
<dbReference type="NCBIfam" id="TIGR00174">
    <property type="entry name" value="miaA"/>
    <property type="match status" value="1"/>
</dbReference>
<keyword evidence="5 10" id="KW-0819">tRNA processing</keyword>
<comment type="caution">
    <text evidence="14">The sequence shown here is derived from an EMBL/GenBank/DDBJ whole genome shotgun (WGS) entry which is preliminary data.</text>
</comment>
<evidence type="ECO:0000256" key="12">
    <source>
        <dbReference type="RuleBase" id="RU003784"/>
    </source>
</evidence>
<evidence type="ECO:0000313" key="14">
    <source>
        <dbReference type="EMBL" id="NRN68088.1"/>
    </source>
</evidence>
<feature type="binding site" evidence="10">
    <location>
        <begin position="11"/>
        <end position="16"/>
    </location>
    <ligand>
        <name>substrate</name>
    </ligand>
</feature>
<evidence type="ECO:0000256" key="10">
    <source>
        <dbReference type="HAMAP-Rule" id="MF_00185"/>
    </source>
</evidence>
<dbReference type="Gene3D" id="3.40.50.300">
    <property type="entry name" value="P-loop containing nucleotide triphosphate hydrolases"/>
    <property type="match status" value="1"/>
</dbReference>
<dbReference type="InterPro" id="IPR018022">
    <property type="entry name" value="IPT"/>
</dbReference>
<keyword evidence="15" id="KW-1185">Reference proteome</keyword>
<evidence type="ECO:0000256" key="5">
    <source>
        <dbReference type="ARBA" id="ARBA00022694"/>
    </source>
</evidence>
<evidence type="ECO:0000256" key="1">
    <source>
        <dbReference type="ARBA" id="ARBA00001946"/>
    </source>
</evidence>
<evidence type="ECO:0000256" key="6">
    <source>
        <dbReference type="ARBA" id="ARBA00022741"/>
    </source>
</evidence>
<organism evidence="14 15">
    <name type="scientific">Kibdelosporangium persicum</name>
    <dbReference type="NCBI Taxonomy" id="2698649"/>
    <lineage>
        <taxon>Bacteria</taxon>
        <taxon>Bacillati</taxon>
        <taxon>Actinomycetota</taxon>
        <taxon>Actinomycetes</taxon>
        <taxon>Pseudonocardiales</taxon>
        <taxon>Pseudonocardiaceae</taxon>
        <taxon>Kibdelosporangium</taxon>
    </lineage>
</organism>
<keyword evidence="7 10" id="KW-0067">ATP-binding</keyword>
<comment type="function">
    <text evidence="2 10 12">Catalyzes the transfer of a dimethylallyl group onto the adenine at position 37 in tRNAs that read codons beginning with uridine, leading to the formation of N6-(dimethylallyl)adenosine (i(6)A).</text>
</comment>
<evidence type="ECO:0000256" key="7">
    <source>
        <dbReference type="ARBA" id="ARBA00022840"/>
    </source>
</evidence>
<evidence type="ECO:0000313" key="15">
    <source>
        <dbReference type="Proteomes" id="UP000763557"/>
    </source>
</evidence>
<comment type="catalytic activity">
    <reaction evidence="9 10 11">
        <text>adenosine(37) in tRNA + dimethylallyl diphosphate = N(6)-dimethylallyladenosine(37) in tRNA + diphosphate</text>
        <dbReference type="Rhea" id="RHEA:26482"/>
        <dbReference type="Rhea" id="RHEA-COMP:10162"/>
        <dbReference type="Rhea" id="RHEA-COMP:10375"/>
        <dbReference type="ChEBI" id="CHEBI:33019"/>
        <dbReference type="ChEBI" id="CHEBI:57623"/>
        <dbReference type="ChEBI" id="CHEBI:74411"/>
        <dbReference type="ChEBI" id="CHEBI:74415"/>
        <dbReference type="EC" id="2.5.1.75"/>
    </reaction>
</comment>
<evidence type="ECO:0000256" key="3">
    <source>
        <dbReference type="ARBA" id="ARBA00005842"/>
    </source>
</evidence>
<comment type="cofactor">
    <cofactor evidence="1 10">
        <name>Mg(2+)</name>
        <dbReference type="ChEBI" id="CHEBI:18420"/>
    </cofactor>
</comment>
<dbReference type="PANTHER" id="PTHR11088:SF60">
    <property type="entry name" value="TRNA DIMETHYLALLYLTRANSFERASE"/>
    <property type="match status" value="1"/>
</dbReference>
<dbReference type="Pfam" id="PF01715">
    <property type="entry name" value="IPPT"/>
    <property type="match status" value="1"/>
</dbReference>
<feature type="binding site" evidence="10">
    <location>
        <begin position="9"/>
        <end position="16"/>
    </location>
    <ligand>
        <name>ATP</name>
        <dbReference type="ChEBI" id="CHEBI:30616"/>
    </ligand>
</feature>
<dbReference type="HAMAP" id="MF_00185">
    <property type="entry name" value="IPP_trans"/>
    <property type="match status" value="1"/>
</dbReference>
<comment type="similarity">
    <text evidence="3 10 13">Belongs to the IPP transferase family.</text>
</comment>
<dbReference type="EC" id="2.5.1.75" evidence="10"/>
<proteinExistence type="inferred from homology"/>
<evidence type="ECO:0000256" key="13">
    <source>
        <dbReference type="RuleBase" id="RU003785"/>
    </source>
</evidence>
<evidence type="ECO:0000256" key="4">
    <source>
        <dbReference type="ARBA" id="ARBA00022679"/>
    </source>
</evidence>
<comment type="caution">
    <text evidence="10">Lacks conserved residue(s) required for the propagation of feature annotation.</text>
</comment>
<dbReference type="InterPro" id="IPR039657">
    <property type="entry name" value="Dimethylallyltransferase"/>
</dbReference>
<keyword evidence="6 10" id="KW-0547">Nucleotide-binding</keyword>
<evidence type="ECO:0000256" key="9">
    <source>
        <dbReference type="ARBA" id="ARBA00049563"/>
    </source>
</evidence>
<dbReference type="Gene3D" id="1.10.20.140">
    <property type="match status" value="1"/>
</dbReference>
<dbReference type="Proteomes" id="UP000763557">
    <property type="component" value="Unassembled WGS sequence"/>
</dbReference>
<evidence type="ECO:0000256" key="2">
    <source>
        <dbReference type="ARBA" id="ARBA00003213"/>
    </source>
</evidence>
<reference evidence="14 15" key="1">
    <citation type="submission" date="2020-01" db="EMBL/GenBank/DDBJ databases">
        <title>Kibdelosporangium persica a novel Actinomycetes from a hot desert in Iran.</title>
        <authorList>
            <person name="Safaei N."/>
            <person name="Zaburannyi N."/>
            <person name="Mueller R."/>
            <person name="Wink J."/>
        </authorList>
    </citation>
    <scope>NUCLEOTIDE SEQUENCE [LARGE SCALE GENOMIC DNA]</scope>
    <source>
        <strain evidence="14 15">4NS15</strain>
    </source>
</reference>
<dbReference type="PANTHER" id="PTHR11088">
    <property type="entry name" value="TRNA DIMETHYLALLYLTRANSFERASE"/>
    <property type="match status" value="1"/>
</dbReference>
<comment type="subunit">
    <text evidence="10">Monomer.</text>
</comment>
<dbReference type="InterPro" id="IPR027417">
    <property type="entry name" value="P-loop_NTPase"/>
</dbReference>
<protein>
    <recommendedName>
        <fullName evidence="10">tRNA dimethylallyltransferase</fullName>
        <ecNumber evidence="10">2.5.1.75</ecNumber>
    </recommendedName>
    <alternativeName>
        <fullName evidence="10">Dimethylallyl diphosphate:tRNA dimethylallyltransferase</fullName>
        <shortName evidence="10">DMAPP:tRNA dimethylallyltransferase</shortName>
        <shortName evidence="10">DMATase</shortName>
    </alternativeName>
    <alternativeName>
        <fullName evidence="10">Isopentenyl-diphosphate:tRNA isopentenyltransferase</fullName>
        <shortName evidence="10">IPP transferase</shortName>
        <shortName evidence="10">IPPT</shortName>
        <shortName evidence="10">IPTase</shortName>
    </alternativeName>
</protein>
<accession>A0ABX2FA39</accession>
<evidence type="ECO:0000256" key="11">
    <source>
        <dbReference type="RuleBase" id="RU003783"/>
    </source>
</evidence>
<dbReference type="EMBL" id="JAAATY010000018">
    <property type="protein sequence ID" value="NRN68088.1"/>
    <property type="molecule type" value="Genomic_DNA"/>
</dbReference>
<sequence>MTTPIAVVGPTATGKSDLGIALAEKLGGEVVNADASQLYRGMDIGTAKVTRAEREAVPHHLLDVLDVTETASVAAYQRHARRVVEDVLAAGKVPILVGGSGLYVQAVLDDLEFPGTDPRIRERLDQELATVGAQLMHERLATLDPVAAGAILPSNGRRVVRALEVIELTGRPFSATMPKPGPARYGTILIGLDREPSELDTRIDARVARMFAAGFVDEVRELEKIGLRDGLTASRALGYQQVLAYFDGEYDLGEATALTAQGHRRFVRRQRSWFRRDKRITWLDAGADDLLDEVLRVVTP</sequence>
<dbReference type="SUPFAM" id="SSF52540">
    <property type="entry name" value="P-loop containing nucleoside triphosphate hydrolases"/>
    <property type="match status" value="1"/>
</dbReference>
<dbReference type="RefSeq" id="WP_173136828.1">
    <property type="nucleotide sequence ID" value="NZ_CBCSGW010000011.1"/>
</dbReference>
<feature type="site" description="Interaction with substrate tRNA" evidence="10">
    <location>
        <position position="100"/>
    </location>
</feature>
<keyword evidence="8 10" id="KW-0460">Magnesium</keyword>
<feature type="site" description="Interaction with substrate tRNA" evidence="10">
    <location>
        <position position="121"/>
    </location>
</feature>
<evidence type="ECO:0000256" key="8">
    <source>
        <dbReference type="ARBA" id="ARBA00022842"/>
    </source>
</evidence>
<name>A0ABX2FA39_9PSEU</name>